<organism evidence="11 12">
    <name type="scientific">Haloactinospora alba</name>
    <dbReference type="NCBI Taxonomy" id="405555"/>
    <lineage>
        <taxon>Bacteria</taxon>
        <taxon>Bacillati</taxon>
        <taxon>Actinomycetota</taxon>
        <taxon>Actinomycetes</taxon>
        <taxon>Streptosporangiales</taxon>
        <taxon>Nocardiopsidaceae</taxon>
        <taxon>Haloactinospora</taxon>
    </lineage>
</organism>
<protein>
    <recommendedName>
        <fullName evidence="4 10">4-alpha-glucanotransferase</fullName>
        <ecNumber evidence="3 10">2.4.1.25</ecNumber>
    </recommendedName>
    <alternativeName>
        <fullName evidence="8 10">Amylomaltase</fullName>
    </alternativeName>
    <alternativeName>
        <fullName evidence="9 10">Disproportionating enzyme</fullName>
    </alternativeName>
</protein>
<comment type="similarity">
    <text evidence="2 10">Belongs to the disproportionating enzyme family.</text>
</comment>
<dbReference type="NCBIfam" id="TIGR00217">
    <property type="entry name" value="malQ"/>
    <property type="match status" value="1"/>
</dbReference>
<dbReference type="Proteomes" id="UP000317422">
    <property type="component" value="Unassembled WGS sequence"/>
</dbReference>
<dbReference type="EC" id="2.4.1.25" evidence="3 10"/>
<keyword evidence="7 10" id="KW-0119">Carbohydrate metabolism</keyword>
<dbReference type="GO" id="GO:0004134">
    <property type="term" value="F:4-alpha-glucanotransferase activity"/>
    <property type="evidence" value="ECO:0007669"/>
    <property type="project" value="UniProtKB-EC"/>
</dbReference>
<accession>A0A543NKQ6</accession>
<evidence type="ECO:0000256" key="10">
    <source>
        <dbReference type="RuleBase" id="RU361207"/>
    </source>
</evidence>
<dbReference type="Gene3D" id="3.20.20.80">
    <property type="entry name" value="Glycosidases"/>
    <property type="match status" value="1"/>
</dbReference>
<evidence type="ECO:0000256" key="5">
    <source>
        <dbReference type="ARBA" id="ARBA00022676"/>
    </source>
</evidence>
<comment type="caution">
    <text evidence="11">The sequence shown here is derived from an EMBL/GenBank/DDBJ whole genome shotgun (WGS) entry which is preliminary data.</text>
</comment>
<dbReference type="AlphaFoldDB" id="A0A543NKQ6"/>
<evidence type="ECO:0000256" key="8">
    <source>
        <dbReference type="ARBA" id="ARBA00031423"/>
    </source>
</evidence>
<dbReference type="GO" id="GO:0005975">
    <property type="term" value="P:carbohydrate metabolic process"/>
    <property type="evidence" value="ECO:0007669"/>
    <property type="project" value="InterPro"/>
</dbReference>
<keyword evidence="6 10" id="KW-0808">Transferase</keyword>
<evidence type="ECO:0000313" key="11">
    <source>
        <dbReference type="EMBL" id="TQN32382.1"/>
    </source>
</evidence>
<dbReference type="PANTHER" id="PTHR32438:SF5">
    <property type="entry name" value="4-ALPHA-GLUCANOTRANSFERASE DPE1, CHLOROPLASTIC_AMYLOPLASTIC"/>
    <property type="match status" value="1"/>
</dbReference>
<evidence type="ECO:0000256" key="4">
    <source>
        <dbReference type="ARBA" id="ARBA00020295"/>
    </source>
</evidence>
<evidence type="ECO:0000256" key="2">
    <source>
        <dbReference type="ARBA" id="ARBA00005684"/>
    </source>
</evidence>
<evidence type="ECO:0000256" key="6">
    <source>
        <dbReference type="ARBA" id="ARBA00022679"/>
    </source>
</evidence>
<name>A0A543NKQ6_9ACTN</name>
<evidence type="ECO:0000256" key="7">
    <source>
        <dbReference type="ARBA" id="ARBA00023277"/>
    </source>
</evidence>
<gene>
    <name evidence="11" type="ORF">FHX37_2339</name>
</gene>
<evidence type="ECO:0000256" key="9">
    <source>
        <dbReference type="ARBA" id="ARBA00031501"/>
    </source>
</evidence>
<dbReference type="InterPro" id="IPR003385">
    <property type="entry name" value="Glyco_hydro_77"/>
</dbReference>
<evidence type="ECO:0000256" key="3">
    <source>
        <dbReference type="ARBA" id="ARBA00012560"/>
    </source>
</evidence>
<dbReference type="SUPFAM" id="SSF51445">
    <property type="entry name" value="(Trans)glycosidases"/>
    <property type="match status" value="1"/>
</dbReference>
<keyword evidence="12" id="KW-1185">Reference proteome</keyword>
<sequence length="685" mass="76081">MSVSDADLAQLAEENGVATAYHDWRGQRVEVSADTLRHVLSSLGVDAHDPGAALAEHRRRVASRLLPPAVVARHGGVPPVTLPAGSRAWVERDDGGTSELGDRLPLGGHLLYARNGNQREQAPLLVVPDRLPLPEALRERQVWGLMCQLYSLRSRASWGVGDLRDLSDLAAWSARDLGSGFTLVNPLHASEPSTPLEPSPYLPVSRRYASPLYIRIEDVPEYARLEPMQREGIQRLARPLREQGRTADLLERDPVWEAKRSALAVLFDVPRTPARQAAFESYLQREGAPLVEYATWCALAEAHGSDYRRWPAGLHDAHGNQVAAEALRRWPEVEFHRWMQWILDEQLADVQERARLAGMPVGIVHDLALGAQPGGADAWMYSDVLAGGVSVGAPPDEFNQRGQDWGQPPWHPTRLAERAYAPLRQILRQTMRHAGGLRVDHVMGMFRLWWIPEGAEPWEGTYVRYDHEGTVGALALTARETDTAVVGEDLGTVEPWVRTHLEERGVLGTSVLWFERGADGTPRRPEEWRSDCLATVATHDLPPVASYLSAEHVELRDRLGLLSRPAAEERAEVERQVAAWRALLVELGLLDPEADPVSEPSRVTAALHSYLVRTPARMVGIALTDVVGDRRMQNQPGTSDEYPNWRIPLTNAEGEPILLDELMADPYLATAARNTLWPLNGFRAS</sequence>
<evidence type="ECO:0000313" key="12">
    <source>
        <dbReference type="Proteomes" id="UP000317422"/>
    </source>
</evidence>
<keyword evidence="5 10" id="KW-0328">Glycosyltransferase</keyword>
<comment type="catalytic activity">
    <reaction evidence="1 10">
        <text>Transfers a segment of a (1-&gt;4)-alpha-D-glucan to a new position in an acceptor, which may be glucose or a (1-&gt;4)-alpha-D-glucan.</text>
        <dbReference type="EC" id="2.4.1.25"/>
    </reaction>
</comment>
<evidence type="ECO:0000256" key="1">
    <source>
        <dbReference type="ARBA" id="ARBA00000439"/>
    </source>
</evidence>
<reference evidence="11 12" key="1">
    <citation type="submission" date="2019-06" db="EMBL/GenBank/DDBJ databases">
        <title>Sequencing the genomes of 1000 actinobacteria strains.</title>
        <authorList>
            <person name="Klenk H.-P."/>
        </authorList>
    </citation>
    <scope>NUCLEOTIDE SEQUENCE [LARGE SCALE GENOMIC DNA]</scope>
    <source>
        <strain evidence="11 12">DSM 45015</strain>
    </source>
</reference>
<proteinExistence type="inferred from homology"/>
<dbReference type="PANTHER" id="PTHR32438">
    <property type="entry name" value="4-ALPHA-GLUCANOTRANSFERASE DPE1, CHLOROPLASTIC/AMYLOPLASTIC"/>
    <property type="match status" value="1"/>
</dbReference>
<dbReference type="EMBL" id="VFQC01000001">
    <property type="protein sequence ID" value="TQN32382.1"/>
    <property type="molecule type" value="Genomic_DNA"/>
</dbReference>
<dbReference type="InterPro" id="IPR017853">
    <property type="entry name" value="GH"/>
</dbReference>
<dbReference type="Pfam" id="PF02446">
    <property type="entry name" value="Glyco_hydro_77"/>
    <property type="match status" value="1"/>
</dbReference>